<feature type="compositionally biased region" description="Low complexity" evidence="1">
    <location>
        <begin position="36"/>
        <end position="49"/>
    </location>
</feature>
<keyword evidence="3" id="KW-1185">Reference proteome</keyword>
<gene>
    <name evidence="2" type="ORF">ETAA1_09200</name>
</gene>
<organism evidence="2 3">
    <name type="scientific">Urbifossiella limnaea</name>
    <dbReference type="NCBI Taxonomy" id="2528023"/>
    <lineage>
        <taxon>Bacteria</taxon>
        <taxon>Pseudomonadati</taxon>
        <taxon>Planctomycetota</taxon>
        <taxon>Planctomycetia</taxon>
        <taxon>Gemmatales</taxon>
        <taxon>Gemmataceae</taxon>
        <taxon>Urbifossiella</taxon>
    </lineage>
</organism>
<dbReference type="Proteomes" id="UP000319576">
    <property type="component" value="Chromosome"/>
</dbReference>
<dbReference type="EMBL" id="CP036273">
    <property type="protein sequence ID" value="QDU19018.1"/>
    <property type="molecule type" value="Genomic_DNA"/>
</dbReference>
<name>A0A517XND4_9BACT</name>
<feature type="region of interest" description="Disordered" evidence="1">
    <location>
        <begin position="36"/>
        <end position="69"/>
    </location>
</feature>
<dbReference type="AlphaFoldDB" id="A0A517XND4"/>
<evidence type="ECO:0000256" key="1">
    <source>
        <dbReference type="SAM" id="MobiDB-lite"/>
    </source>
</evidence>
<accession>A0A517XND4</accession>
<evidence type="ECO:0000313" key="2">
    <source>
        <dbReference type="EMBL" id="QDU19018.1"/>
    </source>
</evidence>
<evidence type="ECO:0000313" key="3">
    <source>
        <dbReference type="Proteomes" id="UP000319576"/>
    </source>
</evidence>
<protein>
    <submittedName>
        <fullName evidence="2">Uncharacterized protein</fullName>
    </submittedName>
</protein>
<reference evidence="2 3" key="1">
    <citation type="submission" date="2019-02" db="EMBL/GenBank/DDBJ databases">
        <title>Deep-cultivation of Planctomycetes and their phenomic and genomic characterization uncovers novel biology.</title>
        <authorList>
            <person name="Wiegand S."/>
            <person name="Jogler M."/>
            <person name="Boedeker C."/>
            <person name="Pinto D."/>
            <person name="Vollmers J."/>
            <person name="Rivas-Marin E."/>
            <person name="Kohn T."/>
            <person name="Peeters S.H."/>
            <person name="Heuer A."/>
            <person name="Rast P."/>
            <person name="Oberbeckmann S."/>
            <person name="Bunk B."/>
            <person name="Jeske O."/>
            <person name="Meyerdierks A."/>
            <person name="Storesund J.E."/>
            <person name="Kallscheuer N."/>
            <person name="Luecker S."/>
            <person name="Lage O.M."/>
            <person name="Pohl T."/>
            <person name="Merkel B.J."/>
            <person name="Hornburger P."/>
            <person name="Mueller R.-W."/>
            <person name="Bruemmer F."/>
            <person name="Labrenz M."/>
            <person name="Spormann A.M."/>
            <person name="Op den Camp H."/>
            <person name="Overmann J."/>
            <person name="Amann R."/>
            <person name="Jetten M.S.M."/>
            <person name="Mascher T."/>
            <person name="Medema M.H."/>
            <person name="Devos D.P."/>
            <person name="Kaster A.-K."/>
            <person name="Ovreas L."/>
            <person name="Rohde M."/>
            <person name="Galperin M.Y."/>
            <person name="Jogler C."/>
        </authorList>
    </citation>
    <scope>NUCLEOTIDE SEQUENCE [LARGE SCALE GENOMIC DNA]</scope>
    <source>
        <strain evidence="2 3">ETA_A1</strain>
    </source>
</reference>
<sequence length="101" mass="10744">MASTTPAGNISHMARGRVSFCTNSARVAAPVAPPAATRATASADRSWATQVCPPRSSRSTMNPPIRPSPIIPSWITTSLFRDAREHGPATRVRVDRLPLPG</sequence>
<proteinExistence type="predicted"/>
<dbReference type="KEGG" id="uli:ETAA1_09200"/>